<proteinExistence type="predicted"/>
<dbReference type="Proteomes" id="UP000824633">
    <property type="component" value="Chromosome"/>
</dbReference>
<dbReference type="InterPro" id="IPR052553">
    <property type="entry name" value="CbiG_hydrolase"/>
</dbReference>
<sequence length="365" mass="40696">MSEDVNCKNKEIDNKRIDNEKNDDVAFGYSEKSISIVCPSPKGKEIALKLQQHLNAKLYIKESHNEDFKLNDITKEVMKTSKGVIFIASTGIAVRAIATFLEGKDKDPGVVVVDLSSKYAINILSGHLGGGNELTLRVAQILNVQSIITTATDNLDLIAPDVLAKDNNLIIEDLKKAKYIASLLVEEKTIGIKDEYDMIKISKGYEKIQGLKENCIWITHDLEKNIIQGKLDYSKILRLIKKDVVLGIGCRRGTPYEKLYDFINNSLLKYNLDIRAVAYIVSVDVKSNEEGIIKLSQKINCPFKTFEREEIKTVQDKYEKSEFVLKTLGITGVCEPCVDLAGAEVIVSKVKHEGMTLAIGVLKNT</sequence>
<name>A0ABM7T708_9CLOT</name>
<dbReference type="Gene3D" id="3.30.420.180">
    <property type="entry name" value="CobE/GbiG C-terminal domain"/>
    <property type="match status" value="1"/>
</dbReference>
<keyword evidence="5" id="KW-1185">Reference proteome</keyword>
<feature type="domain" description="Cobalamin biosynthesis central region" evidence="3">
    <location>
        <begin position="158"/>
        <end position="220"/>
    </location>
</feature>
<dbReference type="Pfam" id="PF11761">
    <property type="entry name" value="CbiG_mid"/>
    <property type="match status" value="1"/>
</dbReference>
<dbReference type="EMBL" id="AP024849">
    <property type="protein sequence ID" value="BCZ47783.1"/>
    <property type="molecule type" value="Genomic_DNA"/>
</dbReference>
<evidence type="ECO:0000313" key="5">
    <source>
        <dbReference type="Proteomes" id="UP000824633"/>
    </source>
</evidence>
<feature type="domain" description="CobE/GbiG C-terminal" evidence="1">
    <location>
        <begin position="244"/>
        <end position="359"/>
    </location>
</feature>
<dbReference type="InterPro" id="IPR021744">
    <property type="entry name" value="CbiG_N"/>
</dbReference>
<evidence type="ECO:0000259" key="3">
    <source>
        <dbReference type="Pfam" id="PF11761"/>
    </source>
</evidence>
<dbReference type="SUPFAM" id="SSF159672">
    <property type="entry name" value="CbiG N-terminal domain-like"/>
    <property type="match status" value="1"/>
</dbReference>
<evidence type="ECO:0000259" key="2">
    <source>
        <dbReference type="Pfam" id="PF11760"/>
    </source>
</evidence>
<gene>
    <name evidence="4" type="primary">cbiG</name>
    <name evidence="4" type="ORF">psyc5s11_38500</name>
</gene>
<accession>A0ABM7T708</accession>
<dbReference type="PANTHER" id="PTHR37477">
    <property type="entry name" value="COBALT-PRECORRIN-5A HYDROLASE"/>
    <property type="match status" value="1"/>
</dbReference>
<dbReference type="PANTHER" id="PTHR37477:SF1">
    <property type="entry name" value="COBALT-PRECORRIN-5A HYDROLASE"/>
    <property type="match status" value="1"/>
</dbReference>
<dbReference type="InterPro" id="IPR038029">
    <property type="entry name" value="GbiG_N_sf"/>
</dbReference>
<organism evidence="4 5">
    <name type="scientific">Clostridium gelidum</name>
    <dbReference type="NCBI Taxonomy" id="704125"/>
    <lineage>
        <taxon>Bacteria</taxon>
        <taxon>Bacillati</taxon>
        <taxon>Bacillota</taxon>
        <taxon>Clostridia</taxon>
        <taxon>Eubacteriales</taxon>
        <taxon>Clostridiaceae</taxon>
        <taxon>Clostridium</taxon>
    </lineage>
</organism>
<dbReference type="InterPro" id="IPR002750">
    <property type="entry name" value="CobE/GbiG_C"/>
</dbReference>
<dbReference type="InterPro" id="IPR021745">
    <property type="entry name" value="CbiG_mid"/>
</dbReference>
<evidence type="ECO:0000313" key="4">
    <source>
        <dbReference type="EMBL" id="BCZ47783.1"/>
    </source>
</evidence>
<dbReference type="Pfam" id="PF11760">
    <property type="entry name" value="CbiG_N"/>
    <property type="match status" value="1"/>
</dbReference>
<dbReference type="InterPro" id="IPR036518">
    <property type="entry name" value="CobE/GbiG_C_sf"/>
</dbReference>
<dbReference type="NCBIfam" id="NF004466">
    <property type="entry name" value="PRK05788.1-4"/>
    <property type="match status" value="1"/>
</dbReference>
<protein>
    <submittedName>
        <fullName evidence="4">Cobalamin biosynthesis protein CbiG</fullName>
    </submittedName>
</protein>
<evidence type="ECO:0000259" key="1">
    <source>
        <dbReference type="Pfam" id="PF01890"/>
    </source>
</evidence>
<dbReference type="Gene3D" id="3.40.50.11220">
    <property type="match status" value="1"/>
</dbReference>
<feature type="domain" description="Cobalamin synthesis G N-terminal" evidence="2">
    <location>
        <begin position="73"/>
        <end position="153"/>
    </location>
</feature>
<dbReference type="SUPFAM" id="SSF159664">
    <property type="entry name" value="CobE/GbiG C-terminal domain-like"/>
    <property type="match status" value="1"/>
</dbReference>
<dbReference type="Pfam" id="PF01890">
    <property type="entry name" value="CbiG_C"/>
    <property type="match status" value="1"/>
</dbReference>
<reference evidence="5" key="1">
    <citation type="submission" date="2021-07" db="EMBL/GenBank/DDBJ databases">
        <title>Complete genome sequencing of a Clostridium isolate.</title>
        <authorList>
            <person name="Ueki A."/>
            <person name="Tonouchi A."/>
        </authorList>
    </citation>
    <scope>NUCLEOTIDE SEQUENCE [LARGE SCALE GENOMIC DNA]</scope>
    <source>
        <strain evidence="5">C5S11</strain>
    </source>
</reference>